<organism evidence="1 2">
    <name type="scientific">Cetraspora pellucida</name>
    <dbReference type="NCBI Taxonomy" id="1433469"/>
    <lineage>
        <taxon>Eukaryota</taxon>
        <taxon>Fungi</taxon>
        <taxon>Fungi incertae sedis</taxon>
        <taxon>Mucoromycota</taxon>
        <taxon>Glomeromycotina</taxon>
        <taxon>Glomeromycetes</taxon>
        <taxon>Diversisporales</taxon>
        <taxon>Gigasporaceae</taxon>
        <taxon>Cetraspora</taxon>
    </lineage>
</organism>
<evidence type="ECO:0000313" key="2">
    <source>
        <dbReference type="Proteomes" id="UP000789366"/>
    </source>
</evidence>
<gene>
    <name evidence="1" type="ORF">SPELUC_LOCUS4760</name>
</gene>
<feature type="non-terminal residue" evidence="1">
    <location>
        <position position="1"/>
    </location>
</feature>
<dbReference type="EMBL" id="CAJVPW010004392">
    <property type="protein sequence ID" value="CAG8539973.1"/>
    <property type="molecule type" value="Genomic_DNA"/>
</dbReference>
<evidence type="ECO:0000313" key="1">
    <source>
        <dbReference type="EMBL" id="CAG8539973.1"/>
    </source>
</evidence>
<reference evidence="1" key="1">
    <citation type="submission" date="2021-06" db="EMBL/GenBank/DDBJ databases">
        <authorList>
            <person name="Kallberg Y."/>
            <person name="Tangrot J."/>
            <person name="Rosling A."/>
        </authorList>
    </citation>
    <scope>NUCLEOTIDE SEQUENCE</scope>
    <source>
        <strain evidence="1">28 12/20/2015</strain>
    </source>
</reference>
<accession>A0ACA9LTM6</accession>
<comment type="caution">
    <text evidence="1">The sequence shown here is derived from an EMBL/GenBank/DDBJ whole genome shotgun (WGS) entry which is preliminary data.</text>
</comment>
<sequence length="132" mass="15591">LEIYEDEDDMHKKIDLYKPMQTSGVLEKFDFASDKIKQVQELLRIRYHDAKDNLPTTSELDEYLAVSQILFDSDPFTWWNINKKRFPIISKLARMYLSVSVTFTPSERLFFDCANKHTIRVIIKARLVLMLG</sequence>
<dbReference type="Proteomes" id="UP000789366">
    <property type="component" value="Unassembled WGS sequence"/>
</dbReference>
<name>A0ACA9LTM6_9GLOM</name>
<protein>
    <submittedName>
        <fullName evidence="1">3585_t:CDS:1</fullName>
    </submittedName>
</protein>
<proteinExistence type="predicted"/>
<keyword evidence="2" id="KW-1185">Reference proteome</keyword>